<dbReference type="InterPro" id="IPR023606">
    <property type="entry name" value="CoA-Trfase_III_dom_1_sf"/>
</dbReference>
<evidence type="ECO:0000256" key="2">
    <source>
        <dbReference type="SAM" id="MobiDB-lite"/>
    </source>
</evidence>
<accession>A0A853H179</accession>
<evidence type="ECO:0000313" key="4">
    <source>
        <dbReference type="Proteomes" id="UP000554144"/>
    </source>
</evidence>
<protein>
    <submittedName>
        <fullName evidence="3">CoA transferase</fullName>
    </submittedName>
</protein>
<sequence>MSGPLEGVRVIDMTTVLMGPYASQMLGDMGADVIKVESPHGDLVRDLGPMQHDHMGALYLHINRSKRAITLDVKQPEGRAALLRLVEEADVLLYNIRPQSMERLGLSYETVAAVNPKILYVGTFGFGQNGPYAAKPAFDDLIQGAIGLPSLIKMAGSDVPRYVPSNIVDRTVGLFAVSSLCAALYHREKTGRGQRIDIPMFETMVSHLLSDHISGATFDPPLGPPGYARLLAPERRPYKTKDGFVCAVIYNNKQWAAFYKAIGRLEEFSNDARFVNLNTRNRHINDLQQMLAQIFLERTTGEWLSLLEQADIPCMPLHTLESIFEDPHLQKVGLFQWEDHPTEGRMRRVGVPSSWSDSQPAPGRPAPAPGQHTAEVLREVGYSDEQIDHLRAQGIISEHPDTVPQGH</sequence>
<dbReference type="InterPro" id="IPR050483">
    <property type="entry name" value="CoA-transferase_III_domain"/>
</dbReference>
<dbReference type="InterPro" id="IPR044855">
    <property type="entry name" value="CoA-Trfase_III_dom3_sf"/>
</dbReference>
<dbReference type="OrthoDB" id="5294844at2"/>
<dbReference type="Gene3D" id="3.30.1540.10">
    <property type="entry name" value="formyl-coa transferase, domain 3"/>
    <property type="match status" value="1"/>
</dbReference>
<gene>
    <name evidence="3" type="ORF">H0A62_14030</name>
</gene>
<reference evidence="3 4" key="1">
    <citation type="submission" date="2020-07" db="EMBL/GenBank/DDBJ databases">
        <title>Taxonomic revisions and descriptions of new bacterial species based on genomic comparisons in the high-G+C-content subgroup of the family Alcaligenaceae.</title>
        <authorList>
            <person name="Szabo A."/>
            <person name="Felfoldi T."/>
        </authorList>
    </citation>
    <scope>NUCLEOTIDE SEQUENCE [LARGE SCALE GENOMIC DNA]</scope>
    <source>
        <strain evidence="3 4">DSM 25667</strain>
    </source>
</reference>
<comment type="caution">
    <text evidence="3">The sequence shown here is derived from an EMBL/GenBank/DDBJ whole genome shotgun (WGS) entry which is preliminary data.</text>
</comment>
<evidence type="ECO:0000313" key="3">
    <source>
        <dbReference type="EMBL" id="NYT86726.1"/>
    </source>
</evidence>
<dbReference type="Proteomes" id="UP000554144">
    <property type="component" value="Unassembled WGS sequence"/>
</dbReference>
<dbReference type="PANTHER" id="PTHR48207:SF4">
    <property type="entry name" value="BLL6097 PROTEIN"/>
    <property type="match status" value="1"/>
</dbReference>
<dbReference type="Pfam" id="PF02515">
    <property type="entry name" value="CoA_transf_3"/>
    <property type="match status" value="1"/>
</dbReference>
<keyword evidence="4" id="KW-1185">Reference proteome</keyword>
<dbReference type="InterPro" id="IPR003673">
    <property type="entry name" value="CoA-Trfase_fam_III"/>
</dbReference>
<dbReference type="RefSeq" id="WP_130039866.1">
    <property type="nucleotide sequence ID" value="NZ_JACCEV010000004.1"/>
</dbReference>
<dbReference type="EMBL" id="JACCEV010000004">
    <property type="protein sequence ID" value="NYT86726.1"/>
    <property type="molecule type" value="Genomic_DNA"/>
</dbReference>
<organism evidence="3 4">
    <name type="scientific">Pollutimonas harenae</name>
    <dbReference type="NCBI Taxonomy" id="657015"/>
    <lineage>
        <taxon>Bacteria</taxon>
        <taxon>Pseudomonadati</taxon>
        <taxon>Pseudomonadota</taxon>
        <taxon>Betaproteobacteria</taxon>
        <taxon>Burkholderiales</taxon>
        <taxon>Alcaligenaceae</taxon>
        <taxon>Pollutimonas</taxon>
    </lineage>
</organism>
<feature type="region of interest" description="Disordered" evidence="2">
    <location>
        <begin position="343"/>
        <end position="372"/>
    </location>
</feature>
<dbReference type="AlphaFoldDB" id="A0A853H179"/>
<dbReference type="GO" id="GO:0008410">
    <property type="term" value="F:CoA-transferase activity"/>
    <property type="evidence" value="ECO:0007669"/>
    <property type="project" value="TreeGrafter"/>
</dbReference>
<dbReference type="PANTHER" id="PTHR48207">
    <property type="entry name" value="SUCCINATE--HYDROXYMETHYLGLUTARATE COA-TRANSFERASE"/>
    <property type="match status" value="1"/>
</dbReference>
<name>A0A853H179_9BURK</name>
<proteinExistence type="predicted"/>
<dbReference type="Gene3D" id="3.40.50.10540">
    <property type="entry name" value="Crotonobetainyl-coa:carnitine coa-transferase, domain 1"/>
    <property type="match status" value="1"/>
</dbReference>
<dbReference type="SUPFAM" id="SSF89796">
    <property type="entry name" value="CoA-transferase family III (CaiB/BaiF)"/>
    <property type="match status" value="1"/>
</dbReference>
<evidence type="ECO:0000256" key="1">
    <source>
        <dbReference type="ARBA" id="ARBA00022679"/>
    </source>
</evidence>
<keyword evidence="1 3" id="KW-0808">Transferase</keyword>